<evidence type="ECO:0000313" key="1">
    <source>
        <dbReference type="EMBL" id="GEJ57953.1"/>
    </source>
</evidence>
<accession>A0A7I9VNG4</accession>
<dbReference type="Proteomes" id="UP000503640">
    <property type="component" value="Unassembled WGS sequence"/>
</dbReference>
<reference evidence="2" key="1">
    <citation type="journal article" date="2020" name="Appl. Environ. Microbiol.">
        <title>Diazotrophic Anaeromyxobacter Isolates from Soils.</title>
        <authorList>
            <person name="Masuda Y."/>
            <person name="Yamanaka H."/>
            <person name="Xu Z.X."/>
            <person name="Shiratori Y."/>
            <person name="Aono T."/>
            <person name="Amachi S."/>
            <person name="Senoo K."/>
            <person name="Itoh H."/>
        </authorList>
    </citation>
    <scope>NUCLEOTIDE SEQUENCE [LARGE SCALE GENOMIC DNA]</scope>
    <source>
        <strain evidence="2">R267</strain>
    </source>
</reference>
<gene>
    <name evidence="1" type="ORF">AMYX_26940</name>
</gene>
<organism evidence="1 2">
    <name type="scientific">Anaeromyxobacter diazotrophicus</name>
    <dbReference type="NCBI Taxonomy" id="2590199"/>
    <lineage>
        <taxon>Bacteria</taxon>
        <taxon>Pseudomonadati</taxon>
        <taxon>Myxococcota</taxon>
        <taxon>Myxococcia</taxon>
        <taxon>Myxococcales</taxon>
        <taxon>Cystobacterineae</taxon>
        <taxon>Anaeromyxobacteraceae</taxon>
        <taxon>Anaeromyxobacter</taxon>
    </lineage>
</organism>
<sequence length="298" mass="33499">MVGIRVSQRWVSFRHLGDPRTSEKIVDTDLQQLVAFLAEQRTKQAPHFPAVRYEKVLSFMGTTSLAGSYAAVGICPVVRLDPADGDRELRVQLRGTLPRQPTRGECVTVHLTRVEQYQGFQVKTRPLASAESASALFESRGDELTVHGSQIFTVHHSPYTMKFFEQIPFEEVQEIVGGLRYALTAVGEHANLSPRWIFHSEVVGGRLALYHGDGLALKTYMNLKTNRQETRLILDLDDFTGYAVRGTVEEFQPHQHPEAYEKICGGFTAGSWGKPSRTFRFLAETWQRIAPTGPAVKR</sequence>
<name>A0A7I9VNG4_9BACT</name>
<evidence type="ECO:0000313" key="2">
    <source>
        <dbReference type="Proteomes" id="UP000503640"/>
    </source>
</evidence>
<dbReference type="EMBL" id="BJTG01000006">
    <property type="protein sequence ID" value="GEJ57953.1"/>
    <property type="molecule type" value="Genomic_DNA"/>
</dbReference>
<keyword evidence="2" id="KW-1185">Reference proteome</keyword>
<protein>
    <submittedName>
        <fullName evidence="1">Uncharacterized protein</fullName>
    </submittedName>
</protein>
<dbReference type="AlphaFoldDB" id="A0A7I9VNG4"/>
<proteinExistence type="predicted"/>
<comment type="caution">
    <text evidence="1">The sequence shown here is derived from an EMBL/GenBank/DDBJ whole genome shotgun (WGS) entry which is preliminary data.</text>
</comment>